<dbReference type="AlphaFoldDB" id="A0A3M8VXJ7"/>
<gene>
    <name evidence="6" type="ORF">EEJ42_22560</name>
</gene>
<dbReference type="Proteomes" id="UP000275401">
    <property type="component" value="Unassembled WGS sequence"/>
</dbReference>
<reference evidence="6 7" key="1">
    <citation type="submission" date="2018-11" db="EMBL/GenBank/DDBJ databases">
        <title>The Potential of Streptomyces as Biocontrol Agents against the Tomato grey mould, Botrytis cinerea (Gray mold) Frontiers in Microbiology.</title>
        <authorList>
            <person name="Li D."/>
        </authorList>
    </citation>
    <scope>NUCLEOTIDE SEQUENCE [LARGE SCALE GENOMIC DNA]</scope>
    <source>
        <strain evidence="6 7">NEAU-LD23</strain>
    </source>
</reference>
<accession>A0A3M8VXJ7</accession>
<evidence type="ECO:0000256" key="1">
    <source>
        <dbReference type="ARBA" id="ARBA00008467"/>
    </source>
</evidence>
<evidence type="ECO:0000313" key="7">
    <source>
        <dbReference type="Proteomes" id="UP000275401"/>
    </source>
</evidence>
<dbReference type="GO" id="GO:0004315">
    <property type="term" value="F:3-oxoacyl-[acyl-carrier-protein] synthase activity"/>
    <property type="evidence" value="ECO:0007669"/>
    <property type="project" value="InterPro"/>
</dbReference>
<evidence type="ECO:0000256" key="3">
    <source>
        <dbReference type="ARBA" id="ARBA00023315"/>
    </source>
</evidence>
<dbReference type="Pfam" id="PF00109">
    <property type="entry name" value="ketoacyl-synt"/>
    <property type="match status" value="1"/>
</dbReference>
<keyword evidence="7" id="KW-1185">Reference proteome</keyword>
<dbReference type="SMART" id="SM00825">
    <property type="entry name" value="PKS_KS"/>
    <property type="match status" value="1"/>
</dbReference>
<dbReference type="InterPro" id="IPR014031">
    <property type="entry name" value="Ketoacyl_synth_C"/>
</dbReference>
<proteinExistence type="inferred from homology"/>
<dbReference type="InterPro" id="IPR000794">
    <property type="entry name" value="Beta-ketoacyl_synthase"/>
</dbReference>
<sequence>MYSTSISIAGIGAVTGYGWGIDTMWDGLSSGRPAAQQWYELGGRFPEGCWFARVPEGPERENSGTSRYAQAYAAAVDEALEDARNSGWEPGERVAIVHSTTRADLELMRTRYLAPESVSPRRSYVEQAWTTPPGMAMMRHQFTGPSMVVSAACSSGLHALAVAQRLLDCGDATDVVVTAADIGFDGEEMTLFASLGPLIHDAPPEAVCRPFQEGSRGFVLGEAAAAVVLSRSSTAHPYARLLSSTLGNDAYHPVAIKPDHVQMLRVVDDALAAAGTERSAVEYYSAHGTGTEECNQADTAVLDHLDQAAGYGLKPLLGHTMGAAPLMDTVVMAASYRAGRLPVPKPVSNGHPRLARDVIERDSGVTLQLGIGFGGNISAAVFDGSTAPGRAA</sequence>
<dbReference type="SUPFAM" id="SSF53901">
    <property type="entry name" value="Thiolase-like"/>
    <property type="match status" value="2"/>
</dbReference>
<organism evidence="6 7">
    <name type="scientific">Streptomyces botrytidirepellens</name>
    <dbReference type="NCBI Taxonomy" id="2486417"/>
    <lineage>
        <taxon>Bacteria</taxon>
        <taxon>Bacillati</taxon>
        <taxon>Actinomycetota</taxon>
        <taxon>Actinomycetes</taxon>
        <taxon>Kitasatosporales</taxon>
        <taxon>Streptomycetaceae</taxon>
        <taxon>Streptomyces</taxon>
    </lineage>
</organism>
<comment type="similarity">
    <text evidence="1 4">Belongs to the thiolase-like superfamily. Beta-ketoacyl-ACP synthases family.</text>
</comment>
<dbReference type="InterPro" id="IPR020841">
    <property type="entry name" value="PKS_Beta-ketoAc_synthase_dom"/>
</dbReference>
<dbReference type="Pfam" id="PF02801">
    <property type="entry name" value="Ketoacyl-synt_C"/>
    <property type="match status" value="1"/>
</dbReference>
<dbReference type="InterPro" id="IPR014030">
    <property type="entry name" value="Ketoacyl_synth_N"/>
</dbReference>
<protein>
    <submittedName>
        <fullName evidence="6">3-oxoacyl-ACP synthase</fullName>
    </submittedName>
</protein>
<dbReference type="InterPro" id="IPR020615">
    <property type="entry name" value="Thiolase_acyl_enz_int_AS"/>
</dbReference>
<dbReference type="EMBL" id="RIBZ01000275">
    <property type="protein sequence ID" value="RNG21259.1"/>
    <property type="molecule type" value="Genomic_DNA"/>
</dbReference>
<dbReference type="PROSITE" id="PS00098">
    <property type="entry name" value="THIOLASE_1"/>
    <property type="match status" value="1"/>
</dbReference>
<dbReference type="PROSITE" id="PS00606">
    <property type="entry name" value="KS3_1"/>
    <property type="match status" value="1"/>
</dbReference>
<comment type="caution">
    <text evidence="6">The sequence shown here is derived from an EMBL/GenBank/DDBJ whole genome shotgun (WGS) entry which is preliminary data.</text>
</comment>
<keyword evidence="3" id="KW-0012">Acyltransferase</keyword>
<evidence type="ECO:0000256" key="2">
    <source>
        <dbReference type="ARBA" id="ARBA00022679"/>
    </source>
</evidence>
<dbReference type="InterPro" id="IPR016039">
    <property type="entry name" value="Thiolase-like"/>
</dbReference>
<dbReference type="PANTHER" id="PTHR11712">
    <property type="entry name" value="POLYKETIDE SYNTHASE-RELATED"/>
    <property type="match status" value="1"/>
</dbReference>
<evidence type="ECO:0000313" key="6">
    <source>
        <dbReference type="EMBL" id="RNG21259.1"/>
    </source>
</evidence>
<dbReference type="InterPro" id="IPR018201">
    <property type="entry name" value="Ketoacyl_synth_AS"/>
</dbReference>
<name>A0A3M8VXJ7_9ACTN</name>
<dbReference type="PROSITE" id="PS52004">
    <property type="entry name" value="KS3_2"/>
    <property type="match status" value="1"/>
</dbReference>
<dbReference type="Gene3D" id="3.40.47.10">
    <property type="match status" value="1"/>
</dbReference>
<dbReference type="RefSeq" id="WP_123102273.1">
    <property type="nucleotide sequence ID" value="NZ_RIBZ01000275.1"/>
</dbReference>
<dbReference type="PANTHER" id="PTHR11712:SF347">
    <property type="entry name" value="BETA KETOACYL-ACYL CARRIER PROTEIN SYNTHASE"/>
    <property type="match status" value="1"/>
</dbReference>
<keyword evidence="2 4" id="KW-0808">Transferase</keyword>
<evidence type="ECO:0000259" key="5">
    <source>
        <dbReference type="PROSITE" id="PS52004"/>
    </source>
</evidence>
<feature type="domain" description="Ketosynthase family 3 (KS3)" evidence="5">
    <location>
        <begin position="3"/>
        <end position="384"/>
    </location>
</feature>
<dbReference type="GO" id="GO:0006633">
    <property type="term" value="P:fatty acid biosynthetic process"/>
    <property type="evidence" value="ECO:0007669"/>
    <property type="project" value="InterPro"/>
</dbReference>
<evidence type="ECO:0000256" key="4">
    <source>
        <dbReference type="RuleBase" id="RU003694"/>
    </source>
</evidence>